<dbReference type="InterPro" id="IPR047122">
    <property type="entry name" value="Trans-enoyl_RdTase-like"/>
</dbReference>
<dbReference type="SUPFAM" id="SSF50129">
    <property type="entry name" value="GroES-like"/>
    <property type="match status" value="1"/>
</dbReference>
<comment type="similarity">
    <text evidence="1">Belongs to the zinc-containing alcohol dehydrogenase family.</text>
</comment>
<gene>
    <name evidence="6" type="ORF">M421DRAFT_426014</name>
</gene>
<feature type="region of interest" description="Disordered" evidence="4">
    <location>
        <begin position="1"/>
        <end position="30"/>
    </location>
</feature>
<dbReference type="CDD" id="cd08249">
    <property type="entry name" value="enoyl_reductase_like"/>
    <property type="match status" value="1"/>
</dbReference>
<comment type="subunit">
    <text evidence="2">Monomer.</text>
</comment>
<dbReference type="GO" id="GO:0016651">
    <property type="term" value="F:oxidoreductase activity, acting on NAD(P)H"/>
    <property type="evidence" value="ECO:0007669"/>
    <property type="project" value="InterPro"/>
</dbReference>
<dbReference type="InterPro" id="IPR020843">
    <property type="entry name" value="ER"/>
</dbReference>
<dbReference type="InterPro" id="IPR036291">
    <property type="entry name" value="NAD(P)-bd_dom_sf"/>
</dbReference>
<dbReference type="Gene3D" id="3.90.180.10">
    <property type="entry name" value="Medium-chain alcohol dehydrogenases, catalytic domain"/>
    <property type="match status" value="1"/>
</dbReference>
<evidence type="ECO:0000259" key="5">
    <source>
        <dbReference type="SMART" id="SM00829"/>
    </source>
</evidence>
<evidence type="ECO:0000256" key="3">
    <source>
        <dbReference type="ARBA" id="ARBA00023002"/>
    </source>
</evidence>
<dbReference type="Gene3D" id="3.40.50.720">
    <property type="entry name" value="NAD(P)-binding Rossmann-like Domain"/>
    <property type="match status" value="1"/>
</dbReference>
<protein>
    <submittedName>
        <fullName evidence="6">Oxidoreductase domain-containing protein</fullName>
    </submittedName>
</protein>
<sequence>MTSTHRAAVLPTPGQPLAIKDVETPRPGPNEALIRNHAIAIQPLDAKILISNYGPAASLSFPATLGSSGAGVIEEVGSSVTNVQVGDRVVFDTKAYVDPKVNKQQGTWQQLVISSADTIAKIDDTPFEQAVLTSFPLQTAVAALQVFLGMSRPSPRTAPNQPASDEKVLIWGAGGAVGQHAVQYAASLGYTVTATASPRSLPSLTSLGASIVLDYRSPTILAEIRAHGPFAYLFTASGDASSQRALIGLLSPTGGRFASVLPLSEEVELPANVEIVYKSFSQATHKPEYAEWRNWWYGIYLPSVLSARLESLVAYPKIGNGLSALQRASQEVSDGKVRGKVIVNPQE</sequence>
<dbReference type="RefSeq" id="XP_033443456.1">
    <property type="nucleotide sequence ID" value="XM_033594268.1"/>
</dbReference>
<evidence type="ECO:0000256" key="2">
    <source>
        <dbReference type="ARBA" id="ARBA00011245"/>
    </source>
</evidence>
<name>A0A6A5R6K0_9PLEO</name>
<dbReference type="Pfam" id="PF08240">
    <property type="entry name" value="ADH_N"/>
    <property type="match status" value="1"/>
</dbReference>
<dbReference type="OrthoDB" id="3509362at2759"/>
<dbReference type="GeneID" id="54351936"/>
<reference evidence="6" key="1">
    <citation type="journal article" date="2020" name="Stud. Mycol.">
        <title>101 Dothideomycetes genomes: a test case for predicting lifestyles and emergence of pathogens.</title>
        <authorList>
            <person name="Haridas S."/>
            <person name="Albert R."/>
            <person name="Binder M."/>
            <person name="Bloem J."/>
            <person name="Labutti K."/>
            <person name="Salamov A."/>
            <person name="Andreopoulos B."/>
            <person name="Baker S."/>
            <person name="Barry K."/>
            <person name="Bills G."/>
            <person name="Bluhm B."/>
            <person name="Cannon C."/>
            <person name="Castanera R."/>
            <person name="Culley D."/>
            <person name="Daum C."/>
            <person name="Ezra D."/>
            <person name="Gonzalez J."/>
            <person name="Henrissat B."/>
            <person name="Kuo A."/>
            <person name="Liang C."/>
            <person name="Lipzen A."/>
            <person name="Lutzoni F."/>
            <person name="Magnuson J."/>
            <person name="Mondo S."/>
            <person name="Nolan M."/>
            <person name="Ohm R."/>
            <person name="Pangilinan J."/>
            <person name="Park H.-J."/>
            <person name="Ramirez L."/>
            <person name="Alfaro M."/>
            <person name="Sun H."/>
            <person name="Tritt A."/>
            <person name="Yoshinaga Y."/>
            <person name="Zwiers L.-H."/>
            <person name="Turgeon B."/>
            <person name="Goodwin S."/>
            <person name="Spatafora J."/>
            <person name="Crous P."/>
            <person name="Grigoriev I."/>
        </authorList>
    </citation>
    <scope>NUCLEOTIDE SEQUENCE</scope>
    <source>
        <strain evidence="6">CBS 183.55</strain>
    </source>
</reference>
<dbReference type="InterPro" id="IPR013149">
    <property type="entry name" value="ADH-like_C"/>
</dbReference>
<dbReference type="PANTHER" id="PTHR45348">
    <property type="entry name" value="HYPOTHETICAL OXIDOREDUCTASE (EUROFUNG)"/>
    <property type="match status" value="1"/>
</dbReference>
<evidence type="ECO:0000256" key="4">
    <source>
        <dbReference type="SAM" id="MobiDB-lite"/>
    </source>
</evidence>
<dbReference type="SMART" id="SM00829">
    <property type="entry name" value="PKS_ER"/>
    <property type="match status" value="1"/>
</dbReference>
<feature type="domain" description="Enoyl reductase (ER)" evidence="5">
    <location>
        <begin position="14"/>
        <end position="343"/>
    </location>
</feature>
<dbReference type="InterPro" id="IPR013154">
    <property type="entry name" value="ADH-like_N"/>
</dbReference>
<accession>A0A6A5R6K0</accession>
<evidence type="ECO:0000313" key="7">
    <source>
        <dbReference type="Proteomes" id="UP000800082"/>
    </source>
</evidence>
<dbReference type="AlphaFoldDB" id="A0A6A5R6K0"/>
<organism evidence="6 7">
    <name type="scientific">Didymella exigua CBS 183.55</name>
    <dbReference type="NCBI Taxonomy" id="1150837"/>
    <lineage>
        <taxon>Eukaryota</taxon>
        <taxon>Fungi</taxon>
        <taxon>Dikarya</taxon>
        <taxon>Ascomycota</taxon>
        <taxon>Pezizomycotina</taxon>
        <taxon>Dothideomycetes</taxon>
        <taxon>Pleosporomycetidae</taxon>
        <taxon>Pleosporales</taxon>
        <taxon>Pleosporineae</taxon>
        <taxon>Didymellaceae</taxon>
        <taxon>Didymella</taxon>
    </lineage>
</organism>
<evidence type="ECO:0000256" key="1">
    <source>
        <dbReference type="ARBA" id="ARBA00008072"/>
    </source>
</evidence>
<dbReference type="PANTHER" id="PTHR45348:SF2">
    <property type="entry name" value="ZINC-TYPE ALCOHOL DEHYDROGENASE-LIKE PROTEIN C2E1P3.01"/>
    <property type="match status" value="1"/>
</dbReference>
<dbReference type="Proteomes" id="UP000800082">
    <property type="component" value="Unassembled WGS sequence"/>
</dbReference>
<dbReference type="Pfam" id="PF00107">
    <property type="entry name" value="ADH_zinc_N"/>
    <property type="match status" value="1"/>
</dbReference>
<evidence type="ECO:0000313" key="6">
    <source>
        <dbReference type="EMBL" id="KAF1923203.1"/>
    </source>
</evidence>
<proteinExistence type="inferred from homology"/>
<dbReference type="EMBL" id="ML979008">
    <property type="protein sequence ID" value="KAF1923203.1"/>
    <property type="molecule type" value="Genomic_DNA"/>
</dbReference>
<keyword evidence="3" id="KW-0560">Oxidoreductase</keyword>
<keyword evidence="7" id="KW-1185">Reference proteome</keyword>
<dbReference type="InterPro" id="IPR011032">
    <property type="entry name" value="GroES-like_sf"/>
</dbReference>
<dbReference type="SUPFAM" id="SSF51735">
    <property type="entry name" value="NAD(P)-binding Rossmann-fold domains"/>
    <property type="match status" value="1"/>
</dbReference>